<gene>
    <name evidence="1" type="ORF">J2X31_002533</name>
</gene>
<protein>
    <recommendedName>
        <fullName evidence="3">RES domain-containing protein</fullName>
    </recommendedName>
</protein>
<dbReference type="EMBL" id="JAVDVI010000011">
    <property type="protein sequence ID" value="MDR6968510.1"/>
    <property type="molecule type" value="Genomic_DNA"/>
</dbReference>
<dbReference type="Proteomes" id="UP001255185">
    <property type="component" value="Unassembled WGS sequence"/>
</dbReference>
<dbReference type="RefSeq" id="WP_310027110.1">
    <property type="nucleotide sequence ID" value="NZ_JAVDVI010000011.1"/>
</dbReference>
<evidence type="ECO:0000313" key="2">
    <source>
        <dbReference type="Proteomes" id="UP001255185"/>
    </source>
</evidence>
<evidence type="ECO:0000313" key="1">
    <source>
        <dbReference type="EMBL" id="MDR6968510.1"/>
    </source>
</evidence>
<proteinExistence type="predicted"/>
<sequence>MEFNNLASIVSCLKEWDTIRDNSFEVTEFLNLGNYFSFTRNKPETSAIHAYPGICAADKEFYMFLIDAEADQKSSESDLFNAITICKVKRNMGNSDEIPEAEALKRIDTWKRDCSAWATEQINNRQQTQGIFQAFNVPSSYMQKDVEYSTFFALKQEGLGSYSADLVTVDRSKSSIAFYDTVRPVPPFDVTPRSNFYLLDLL</sequence>
<comment type="caution">
    <text evidence="1">The sequence shown here is derived from an EMBL/GenBank/DDBJ whole genome shotgun (WGS) entry which is preliminary data.</text>
</comment>
<reference evidence="1 2" key="1">
    <citation type="submission" date="2023-07" db="EMBL/GenBank/DDBJ databases">
        <title>Sorghum-associated microbial communities from plants grown in Nebraska, USA.</title>
        <authorList>
            <person name="Schachtman D."/>
        </authorList>
    </citation>
    <scope>NUCLEOTIDE SEQUENCE [LARGE SCALE GENOMIC DNA]</scope>
    <source>
        <strain evidence="1 2">3773</strain>
    </source>
</reference>
<accession>A0ABU1TRL4</accession>
<name>A0ABU1TRL4_9FLAO</name>
<keyword evidence="2" id="KW-1185">Reference proteome</keyword>
<evidence type="ECO:0008006" key="3">
    <source>
        <dbReference type="Google" id="ProtNLM"/>
    </source>
</evidence>
<organism evidence="1 2">
    <name type="scientific">Flavobacterium arsenatis</name>
    <dbReference type="NCBI Taxonomy" id="1484332"/>
    <lineage>
        <taxon>Bacteria</taxon>
        <taxon>Pseudomonadati</taxon>
        <taxon>Bacteroidota</taxon>
        <taxon>Flavobacteriia</taxon>
        <taxon>Flavobacteriales</taxon>
        <taxon>Flavobacteriaceae</taxon>
        <taxon>Flavobacterium</taxon>
    </lineage>
</organism>